<dbReference type="GO" id="GO:0005634">
    <property type="term" value="C:nucleus"/>
    <property type="evidence" value="ECO:0007669"/>
    <property type="project" value="UniProtKB-SubCell"/>
</dbReference>
<sequence>MGKQQEKNIHTISSFKEVIRDKNYQDIINSWENTKKTGVESTYHITCDPLSSDFYKENSNECSRTFSSSISSDSTEDDISSLPSSLNGPLYQLSDLMDQLPIKRGLSKHYQGKSKTFTSLASVESLEDLVKDNPYKKRMKLCKSLNEGLDVHKFTSPKAIISKKSSYKSSYSSSSVFRRTYDNNFMTNCKLHLVHVHKDF</sequence>
<reference evidence="3" key="1">
    <citation type="submission" date="2024-03" db="EMBL/GenBank/DDBJ databases">
        <title>WGS assembly of Saponaria officinalis var. Norfolk2.</title>
        <authorList>
            <person name="Jenkins J."/>
            <person name="Shu S."/>
            <person name="Grimwood J."/>
            <person name="Barry K."/>
            <person name="Goodstein D."/>
            <person name="Schmutz J."/>
            <person name="Leebens-Mack J."/>
            <person name="Osbourn A."/>
        </authorList>
    </citation>
    <scope>NUCLEOTIDE SEQUENCE [LARGE SCALE GENOMIC DNA]</scope>
    <source>
        <strain evidence="3">JIC</strain>
    </source>
</reference>
<dbReference type="AlphaFoldDB" id="A0AAW1JPX1"/>
<keyword evidence="4" id="KW-1185">Reference proteome</keyword>
<dbReference type="PANTHER" id="PTHR33172">
    <property type="entry name" value="OS08G0516900 PROTEIN"/>
    <property type="match status" value="1"/>
</dbReference>
<comment type="caution">
    <text evidence="3">The sequence shown here is derived from an EMBL/GenBank/DDBJ whole genome shotgun (WGS) entry which is preliminary data.</text>
</comment>
<organism evidence="3 4">
    <name type="scientific">Saponaria officinalis</name>
    <name type="common">Common soapwort</name>
    <name type="synonym">Lychnis saponaria</name>
    <dbReference type="NCBI Taxonomy" id="3572"/>
    <lineage>
        <taxon>Eukaryota</taxon>
        <taxon>Viridiplantae</taxon>
        <taxon>Streptophyta</taxon>
        <taxon>Embryophyta</taxon>
        <taxon>Tracheophyta</taxon>
        <taxon>Spermatophyta</taxon>
        <taxon>Magnoliopsida</taxon>
        <taxon>eudicotyledons</taxon>
        <taxon>Gunneridae</taxon>
        <taxon>Pentapetalae</taxon>
        <taxon>Caryophyllales</taxon>
        <taxon>Caryophyllaceae</taxon>
        <taxon>Caryophylleae</taxon>
        <taxon>Saponaria</taxon>
    </lineage>
</organism>
<accession>A0AAW1JPX1</accession>
<proteinExistence type="predicted"/>
<evidence type="ECO:0000313" key="4">
    <source>
        <dbReference type="Proteomes" id="UP001443914"/>
    </source>
</evidence>
<evidence type="ECO:0000313" key="3">
    <source>
        <dbReference type="EMBL" id="KAK9705918.1"/>
    </source>
</evidence>
<protein>
    <submittedName>
        <fullName evidence="3">Uncharacterized protein</fullName>
    </submittedName>
</protein>
<comment type="subcellular location">
    <subcellularLocation>
        <location evidence="1">Nucleus</location>
    </subcellularLocation>
</comment>
<dbReference type="GO" id="GO:0006950">
    <property type="term" value="P:response to stress"/>
    <property type="evidence" value="ECO:0007669"/>
    <property type="project" value="UniProtKB-ARBA"/>
</dbReference>
<dbReference type="InterPro" id="IPR051992">
    <property type="entry name" value="OxStress_Response_Reg"/>
</dbReference>
<dbReference type="Proteomes" id="UP001443914">
    <property type="component" value="Unassembled WGS sequence"/>
</dbReference>
<gene>
    <name evidence="3" type="ORF">RND81_07G091900</name>
</gene>
<keyword evidence="2" id="KW-0539">Nucleus</keyword>
<name>A0AAW1JPX1_SAPOF</name>
<dbReference type="EMBL" id="JBDFQZ010000007">
    <property type="protein sequence ID" value="KAK9705918.1"/>
    <property type="molecule type" value="Genomic_DNA"/>
</dbReference>
<dbReference type="PANTHER" id="PTHR33172:SF106">
    <property type="entry name" value="OXIDATIVE STRESS 3"/>
    <property type="match status" value="1"/>
</dbReference>
<evidence type="ECO:0000256" key="1">
    <source>
        <dbReference type="ARBA" id="ARBA00004123"/>
    </source>
</evidence>
<evidence type="ECO:0000256" key="2">
    <source>
        <dbReference type="ARBA" id="ARBA00023242"/>
    </source>
</evidence>